<evidence type="ECO:0000256" key="4">
    <source>
        <dbReference type="ARBA" id="ARBA00022840"/>
    </source>
</evidence>
<dbReference type="PANTHER" id="PTHR33463:SF198">
    <property type="entry name" value="RPP4C3"/>
    <property type="match status" value="1"/>
</dbReference>
<dbReference type="InterPro" id="IPR027417">
    <property type="entry name" value="P-loop_NTPase"/>
</dbReference>
<gene>
    <name evidence="6" type="ORF">VitviT2T_021431</name>
</gene>
<dbReference type="Pfam" id="PF00931">
    <property type="entry name" value="NB-ARC"/>
    <property type="match status" value="1"/>
</dbReference>
<dbReference type="Gene3D" id="3.40.50.300">
    <property type="entry name" value="P-loop containing nucleotide triphosphate hydrolases"/>
    <property type="match status" value="1"/>
</dbReference>
<protein>
    <recommendedName>
        <fullName evidence="5">NB-ARC domain-containing protein</fullName>
    </recommendedName>
</protein>
<comment type="similarity">
    <text evidence="1">Belongs to the disease resistance NB-LRR family.</text>
</comment>
<dbReference type="InterPro" id="IPR050905">
    <property type="entry name" value="Plant_NBS-LRR"/>
</dbReference>
<dbReference type="InterPro" id="IPR002182">
    <property type="entry name" value="NB-ARC"/>
</dbReference>
<organism evidence="6 7">
    <name type="scientific">Vitis vinifera</name>
    <name type="common">Grape</name>
    <dbReference type="NCBI Taxonomy" id="29760"/>
    <lineage>
        <taxon>Eukaryota</taxon>
        <taxon>Viridiplantae</taxon>
        <taxon>Streptophyta</taxon>
        <taxon>Embryophyta</taxon>
        <taxon>Tracheophyta</taxon>
        <taxon>Spermatophyta</taxon>
        <taxon>Magnoliopsida</taxon>
        <taxon>eudicotyledons</taxon>
        <taxon>Gunneridae</taxon>
        <taxon>Pentapetalae</taxon>
        <taxon>rosids</taxon>
        <taxon>Vitales</taxon>
        <taxon>Vitaceae</taxon>
        <taxon>Viteae</taxon>
        <taxon>Vitis</taxon>
    </lineage>
</organism>
<evidence type="ECO:0000256" key="3">
    <source>
        <dbReference type="ARBA" id="ARBA00022821"/>
    </source>
</evidence>
<dbReference type="EMBL" id="CP126661">
    <property type="protein sequence ID" value="WKA03314.1"/>
    <property type="molecule type" value="Genomic_DNA"/>
</dbReference>
<evidence type="ECO:0000313" key="7">
    <source>
        <dbReference type="Proteomes" id="UP001227230"/>
    </source>
</evidence>
<sequence length="659" mass="73915">MAEIAIAIATKVVEYLVAPIGRPFGYLFNYRSNIDNLVHQVEKLGDVRAGLQRSVDEAIKNGDEIEADVDKWLMPANGFMEEARKFLEDGKKANKSCFMGLCPNLKLHYKLSRAAKKKARAVVEIQGARKFERLSYRAPLPRIGSTTLRGYEALELRMSTLNQIMEALRDGDDNMIGVWGMGGVGTTTLVEQVAKHAKEQKLFDEVVMASVFQNPDLRKIQGQLADMIGLKFEESEWGKAARLNEDIKKEKKILIILGIPFGDKHVLSNEMGTQKDIPVLHLPKKEALVLFKKIVGDSIDKQDLQAIVINVAKDCAGLPIALETIAKALKNKNVSIWKNALQQLKRSMPTNIRGMDAMVYSSLELSYKHLHGDETKSLFLLCGLMDNDIFIDDLLKYVMALRLFQGTDTLKETRNRVEALVDNLKASNVLLETGDNAFTRMHDVVCDVALAIASKDHVFSLREGVGLEEWPKLDELQSCSKISLAYNDIRKLPEGLIAFPSLELLNISGLDNVEKIWHNQLLEDSFSQLKEIRVASYGKLLYFSIQYAEQDLRVSSCGVEELVVKEDGVETAPSQKKGLSELYERLQGHILKCLVVDHEMYWEKCIDFALSFLQLFMREEDILFEVLLLTSSLPSCAEQQFASGSTDDAKGVVITHVGN</sequence>
<evidence type="ECO:0000256" key="2">
    <source>
        <dbReference type="ARBA" id="ARBA00022741"/>
    </source>
</evidence>
<dbReference type="InterPro" id="IPR042197">
    <property type="entry name" value="Apaf_helical"/>
</dbReference>
<evidence type="ECO:0000259" key="5">
    <source>
        <dbReference type="Pfam" id="PF00931"/>
    </source>
</evidence>
<dbReference type="Proteomes" id="UP001227230">
    <property type="component" value="Chromosome 14"/>
</dbReference>
<accession>A0ABY9D8H2</accession>
<dbReference type="Gene3D" id="1.10.8.430">
    <property type="entry name" value="Helical domain of apoptotic protease-activating factors"/>
    <property type="match status" value="1"/>
</dbReference>
<dbReference type="PRINTS" id="PR00364">
    <property type="entry name" value="DISEASERSIST"/>
</dbReference>
<reference evidence="6 7" key="1">
    <citation type="journal article" date="2023" name="Hortic Res">
        <title>The complete reference genome for grapevine (Vitis vinifera L.) genetics and breeding.</title>
        <authorList>
            <person name="Shi X."/>
            <person name="Cao S."/>
            <person name="Wang X."/>
            <person name="Huang S."/>
            <person name="Wang Y."/>
            <person name="Liu Z."/>
            <person name="Liu W."/>
            <person name="Leng X."/>
            <person name="Peng Y."/>
            <person name="Wang N."/>
            <person name="Wang Y."/>
            <person name="Ma Z."/>
            <person name="Xu X."/>
            <person name="Zhang F."/>
            <person name="Xue H."/>
            <person name="Zhong H."/>
            <person name="Wang Y."/>
            <person name="Zhang K."/>
            <person name="Velt A."/>
            <person name="Avia K."/>
            <person name="Holtgrawe D."/>
            <person name="Grimplet J."/>
            <person name="Matus J.T."/>
            <person name="Ware D."/>
            <person name="Wu X."/>
            <person name="Wang H."/>
            <person name="Liu C."/>
            <person name="Fang Y."/>
            <person name="Rustenholz C."/>
            <person name="Cheng Z."/>
            <person name="Xiao H."/>
            <person name="Zhou Y."/>
        </authorList>
    </citation>
    <scope>NUCLEOTIDE SEQUENCE [LARGE SCALE GENOMIC DNA]</scope>
    <source>
        <strain evidence="7">cv. Pinot noir / PN40024</strain>
        <tissue evidence="6">Leaf</tissue>
    </source>
</reference>
<name>A0ABY9D8H2_VITVI</name>
<dbReference type="InterPro" id="IPR032675">
    <property type="entry name" value="LRR_dom_sf"/>
</dbReference>
<keyword evidence="2" id="KW-0547">Nucleotide-binding</keyword>
<dbReference type="SUPFAM" id="SSF52540">
    <property type="entry name" value="P-loop containing nucleoside triphosphate hydrolases"/>
    <property type="match status" value="1"/>
</dbReference>
<feature type="domain" description="NB-ARC" evidence="5">
    <location>
        <begin position="160"/>
        <end position="256"/>
    </location>
</feature>
<evidence type="ECO:0000313" key="6">
    <source>
        <dbReference type="EMBL" id="WKA03314.1"/>
    </source>
</evidence>
<dbReference type="PANTHER" id="PTHR33463">
    <property type="entry name" value="NB-ARC DOMAIN-CONTAINING PROTEIN-RELATED"/>
    <property type="match status" value="1"/>
</dbReference>
<keyword evidence="3" id="KW-0611">Plant defense</keyword>
<keyword evidence="4" id="KW-0067">ATP-binding</keyword>
<evidence type="ECO:0000256" key="1">
    <source>
        <dbReference type="ARBA" id="ARBA00008894"/>
    </source>
</evidence>
<dbReference type="Gene3D" id="3.80.10.10">
    <property type="entry name" value="Ribonuclease Inhibitor"/>
    <property type="match status" value="1"/>
</dbReference>
<proteinExistence type="inferred from homology"/>
<keyword evidence="7" id="KW-1185">Reference proteome</keyword>